<organism evidence="9 10">
    <name type="scientific">Actinophytocola glycyrrhizae</name>
    <dbReference type="NCBI Taxonomy" id="2044873"/>
    <lineage>
        <taxon>Bacteria</taxon>
        <taxon>Bacillati</taxon>
        <taxon>Actinomycetota</taxon>
        <taxon>Actinomycetes</taxon>
        <taxon>Pseudonocardiales</taxon>
        <taxon>Pseudonocardiaceae</taxon>
    </lineage>
</organism>
<dbReference type="Pfam" id="PF00400">
    <property type="entry name" value="WD40"/>
    <property type="match status" value="4"/>
</dbReference>
<dbReference type="SMART" id="SM00320">
    <property type="entry name" value="WD40"/>
    <property type="match status" value="11"/>
</dbReference>
<dbReference type="InterPro" id="IPR019775">
    <property type="entry name" value="WD40_repeat_CS"/>
</dbReference>
<evidence type="ECO:0000313" key="10">
    <source>
        <dbReference type="Proteomes" id="UP001595859"/>
    </source>
</evidence>
<dbReference type="EMBL" id="JBHSIS010000007">
    <property type="protein sequence ID" value="MFC4855360.1"/>
    <property type="molecule type" value="Genomic_DNA"/>
</dbReference>
<feature type="transmembrane region" description="Helical" evidence="7">
    <location>
        <begin position="592"/>
        <end position="615"/>
    </location>
</feature>
<dbReference type="PROSITE" id="PS00678">
    <property type="entry name" value="WD_REPEATS_1"/>
    <property type="match status" value="1"/>
</dbReference>
<feature type="repeat" description="WD" evidence="5">
    <location>
        <begin position="821"/>
        <end position="862"/>
    </location>
</feature>
<dbReference type="SUPFAM" id="SSF56112">
    <property type="entry name" value="Protein kinase-like (PK-like)"/>
    <property type="match status" value="1"/>
</dbReference>
<dbReference type="PROSITE" id="PS00108">
    <property type="entry name" value="PROTEIN_KINASE_ST"/>
    <property type="match status" value="1"/>
</dbReference>
<keyword evidence="2" id="KW-0677">Repeat</keyword>
<dbReference type="InterPro" id="IPR001680">
    <property type="entry name" value="WD40_rpt"/>
</dbReference>
<dbReference type="Gene3D" id="1.10.510.10">
    <property type="entry name" value="Transferase(Phosphotransferase) domain 1"/>
    <property type="match status" value="1"/>
</dbReference>
<dbReference type="InterPro" id="IPR008271">
    <property type="entry name" value="Ser/Thr_kinase_AS"/>
</dbReference>
<dbReference type="Pfam" id="PF20703">
    <property type="entry name" value="nSTAND1"/>
    <property type="match status" value="1"/>
</dbReference>
<evidence type="ECO:0000256" key="5">
    <source>
        <dbReference type="PROSITE-ProRule" id="PRU00221"/>
    </source>
</evidence>
<dbReference type="PROSITE" id="PS00107">
    <property type="entry name" value="PROTEIN_KINASE_ATP"/>
    <property type="match status" value="1"/>
</dbReference>
<keyword evidence="1 5" id="KW-0853">WD repeat</keyword>
<feature type="repeat" description="WD" evidence="5">
    <location>
        <begin position="964"/>
        <end position="998"/>
    </location>
</feature>
<feature type="domain" description="Protein kinase" evidence="8">
    <location>
        <begin position="12"/>
        <end position="270"/>
    </location>
</feature>
<dbReference type="InterPro" id="IPR011009">
    <property type="entry name" value="Kinase-like_dom_sf"/>
</dbReference>
<dbReference type="Gene3D" id="3.30.200.20">
    <property type="entry name" value="Phosphorylase Kinase, domain 1"/>
    <property type="match status" value="1"/>
</dbReference>
<keyword evidence="7" id="KW-1133">Transmembrane helix</keyword>
<evidence type="ECO:0000256" key="3">
    <source>
        <dbReference type="ARBA" id="ARBA00022741"/>
    </source>
</evidence>
<dbReference type="SUPFAM" id="SSF52540">
    <property type="entry name" value="P-loop containing nucleoside triphosphate hydrolases"/>
    <property type="match status" value="1"/>
</dbReference>
<dbReference type="PANTHER" id="PTHR19848:SF8">
    <property type="entry name" value="F-BOX AND WD REPEAT DOMAIN CONTAINING 7"/>
    <property type="match status" value="1"/>
</dbReference>
<keyword evidence="7" id="KW-0472">Membrane</keyword>
<feature type="transmembrane region" description="Helical" evidence="7">
    <location>
        <begin position="737"/>
        <end position="757"/>
    </location>
</feature>
<dbReference type="RefSeq" id="WP_378057307.1">
    <property type="nucleotide sequence ID" value="NZ_JBHSIS010000007.1"/>
</dbReference>
<accession>A0ABV9S140</accession>
<dbReference type="PROSITE" id="PS50011">
    <property type="entry name" value="PROTEIN_KINASE_DOM"/>
    <property type="match status" value="1"/>
</dbReference>
<dbReference type="CDD" id="cd14014">
    <property type="entry name" value="STKc_PknB_like"/>
    <property type="match status" value="1"/>
</dbReference>
<dbReference type="SMART" id="SM00220">
    <property type="entry name" value="S_TKc"/>
    <property type="match status" value="1"/>
</dbReference>
<dbReference type="InterPro" id="IPR036322">
    <property type="entry name" value="WD40_repeat_dom_sf"/>
</dbReference>
<keyword evidence="10" id="KW-1185">Reference proteome</keyword>
<dbReference type="InterPro" id="IPR017441">
    <property type="entry name" value="Protein_kinase_ATP_BS"/>
</dbReference>
<dbReference type="InterPro" id="IPR000719">
    <property type="entry name" value="Prot_kinase_dom"/>
</dbReference>
<dbReference type="InterPro" id="IPR015943">
    <property type="entry name" value="WD40/YVTN_repeat-like_dom_sf"/>
</dbReference>
<reference evidence="10" key="1">
    <citation type="journal article" date="2019" name="Int. J. Syst. Evol. Microbiol.">
        <title>The Global Catalogue of Microorganisms (GCM) 10K type strain sequencing project: providing services to taxonomists for standard genome sequencing and annotation.</title>
        <authorList>
            <consortium name="The Broad Institute Genomics Platform"/>
            <consortium name="The Broad Institute Genome Sequencing Center for Infectious Disease"/>
            <person name="Wu L."/>
            <person name="Ma J."/>
        </authorList>
    </citation>
    <scope>NUCLEOTIDE SEQUENCE [LARGE SCALE GENOMIC DNA]</scope>
    <source>
        <strain evidence="10">ZS-22-S1</strain>
    </source>
</reference>
<sequence length="1479" mass="157407">MDDTAPELFGPYRIEELLGRGGMGAVHRAFDTEHERHVALKRLPVNAGDEFRARFRREARLVAALNEPHVIPIHAHGEIDGRLYLDMALIDGPDLKRVLADGPLPPARAVEVLGQVATALDAAHTAGVLHRDVKPANILLDGAGTAYLADFGIARSLAEDVTKLTDTGDYIGTLDYMAPERLMRGDVDAASDVYSLACVLFQCLTGRVPFPAPDSVGKLSAQLNDPPPAPSLFDRRIPPAMDLVVRTGMDKDPRRRYPSAGELMAAAAAVTSEAPTTVAAGATLTGGHFVRLLMTMVSGRDVPRAHHTPDSCPYPGLQSFGMRDSDWFYGREQSVRDLLARLSRQRAEDGPLIVVGASGAGKSSLLNAGLLAAHTRAGERSLAMTPGDRPIGTLAARLAALTRSDAQQLAQRLWSRPSDFGELCQAAAGQRGPLVVAVDQAEELFTQCRDPRERDAFATALASAWPARVVIAVRADFVEHCISLPALKPSLDAPYVLGPLSVDELARVVTQPAAAAGLELEPGLVDRLITDVGAGRDPGALPRLAHALRETWHNRDGNRLTLNGYQRTGGVDRAVALTADGVYDRLPERDRWALRAALLRMVTLLDGGGGGVGIARRRARRDEVPPPVLESLVAARLVTVDRDTVALSHDALLTAWPRLREWVEEDRNGLLVRQQLAEAVAAWRRSGQDRGDLYRGARLAAALDWSAGRTDLTPDEHAFLQASDRDRRRTTRRLRGLVAGLASLLVIALVAAVVAVISRGEAQDQRNVALSRQLAAESLAEAFVDPVSAMRKAVRGWRASPTAEARGALLSAPGLTYPSSFPSGLGQAYSVDLSPGGELVAAGSGGGEIAVWDVAEHRRLDLDITGAGTIRTVRFSPDGRMLAVSSIVSGSAEESGVRIWSMPDGKLIRRLRHNVNAIGPASWRPDGAAVAALSIDREGVARVGEWDPWTGNLIRWVAPVGANVASLEYDRPGERLAIGHGDGVLDLWDVATGALIARHDDHRRTAVVGEDGYVPVQVAFSDELLASVSIADNTIRLWNAKTGALVRQFADITRHVTDPGQGPIALAFGSDGALLYTNSDSTTLTSWDVLTGSYSGVLAPGPRAGTIVGKTVLAIDVSDDGRTKVAATSDGTVLRWHSNPNWYVRPTGSVTGLDFSPDGRTLLAGDGEGGVETWEATTGRQLTSDRVDGAVFAAVHTPDGQRITATADGTFTITTTRAGVARPRSVRLTGRQFRGALAVSPDGSMFAAAHQSPVRVEEAIDHKIVIWDTATLRQRAVLELGARSPADLTFSPDGERLVALANSDGDSTVGSDPDGDNSSTMVSWRVPGFDGAKQVPLDENTLSALVFTPDGRSVLTAGTEGVIQVRDAATGRVTDRFGGHSSTVREIAVARDGRTIATATVEDPVIRLWDLPGRELRAVLTGHGASLNEIVFSPDGTMLASGGTDTDVGVWRLDPDAVVRQLCENLADAGEEDLGSLGC</sequence>
<evidence type="ECO:0000256" key="6">
    <source>
        <dbReference type="PROSITE-ProRule" id="PRU10141"/>
    </source>
</evidence>
<dbReference type="InterPro" id="IPR049052">
    <property type="entry name" value="nSTAND1"/>
</dbReference>
<comment type="caution">
    <text evidence="9">The sequence shown here is derived from an EMBL/GenBank/DDBJ whole genome shotgun (WGS) entry which is preliminary data.</text>
</comment>
<evidence type="ECO:0000256" key="4">
    <source>
        <dbReference type="ARBA" id="ARBA00022840"/>
    </source>
</evidence>
<dbReference type="Proteomes" id="UP001595859">
    <property type="component" value="Unassembled WGS sequence"/>
</dbReference>
<evidence type="ECO:0000256" key="2">
    <source>
        <dbReference type="ARBA" id="ARBA00022737"/>
    </source>
</evidence>
<dbReference type="Pfam" id="PF00069">
    <property type="entry name" value="Pkinase"/>
    <property type="match status" value="1"/>
</dbReference>
<keyword evidence="7" id="KW-0812">Transmembrane</keyword>
<dbReference type="InterPro" id="IPR027417">
    <property type="entry name" value="P-loop_NTPase"/>
</dbReference>
<keyword evidence="9" id="KW-0808">Transferase</keyword>
<dbReference type="PROSITE" id="PS50294">
    <property type="entry name" value="WD_REPEATS_REGION"/>
    <property type="match status" value="1"/>
</dbReference>
<evidence type="ECO:0000256" key="7">
    <source>
        <dbReference type="SAM" id="Phobius"/>
    </source>
</evidence>
<evidence type="ECO:0000259" key="8">
    <source>
        <dbReference type="PROSITE" id="PS50011"/>
    </source>
</evidence>
<dbReference type="SUPFAM" id="SSF50978">
    <property type="entry name" value="WD40 repeat-like"/>
    <property type="match status" value="2"/>
</dbReference>
<dbReference type="GO" id="GO:0016301">
    <property type="term" value="F:kinase activity"/>
    <property type="evidence" value="ECO:0007669"/>
    <property type="project" value="UniProtKB-KW"/>
</dbReference>
<proteinExistence type="predicted"/>
<feature type="repeat" description="WD" evidence="5">
    <location>
        <begin position="1420"/>
        <end position="1461"/>
    </location>
</feature>
<dbReference type="PROSITE" id="PS50082">
    <property type="entry name" value="WD_REPEATS_2"/>
    <property type="match status" value="5"/>
</dbReference>
<evidence type="ECO:0000313" key="9">
    <source>
        <dbReference type="EMBL" id="MFC4855360.1"/>
    </source>
</evidence>
<dbReference type="Gene3D" id="2.130.10.10">
    <property type="entry name" value="YVTN repeat-like/Quinoprotein amine dehydrogenase"/>
    <property type="match status" value="4"/>
</dbReference>
<evidence type="ECO:0000256" key="1">
    <source>
        <dbReference type="ARBA" id="ARBA00022574"/>
    </source>
</evidence>
<keyword evidence="4 6" id="KW-0067">ATP-binding</keyword>
<feature type="binding site" evidence="6">
    <location>
        <position position="41"/>
    </location>
    <ligand>
        <name>ATP</name>
        <dbReference type="ChEBI" id="CHEBI:30616"/>
    </ligand>
</feature>
<keyword evidence="9" id="KW-0418">Kinase</keyword>
<keyword evidence="3 6" id="KW-0547">Nucleotide-binding</keyword>
<feature type="repeat" description="WD" evidence="5">
    <location>
        <begin position="1143"/>
        <end position="1184"/>
    </location>
</feature>
<dbReference type="PANTHER" id="PTHR19848">
    <property type="entry name" value="WD40 REPEAT PROTEIN"/>
    <property type="match status" value="1"/>
</dbReference>
<gene>
    <name evidence="9" type="ORF">ACFPCV_17765</name>
</gene>
<name>A0ABV9S140_9PSEU</name>
<feature type="repeat" description="WD" evidence="5">
    <location>
        <begin position="1377"/>
        <end position="1419"/>
    </location>
</feature>
<protein>
    <submittedName>
        <fullName evidence="9">Protein kinase</fullName>
    </submittedName>
</protein>